<accession>R8BNT0</accession>
<proteinExistence type="predicted"/>
<dbReference type="AlphaFoldDB" id="R8BNT0"/>
<reference evidence="3" key="1">
    <citation type="journal article" date="2013" name="Genome Announc.">
        <title>Draft genome sequence of the ascomycete Phaeoacremonium aleophilum strain UCR-PA7, a causal agent of the esca disease complex in grapevines.</title>
        <authorList>
            <person name="Blanco-Ulate B."/>
            <person name="Rolshausen P."/>
            <person name="Cantu D."/>
        </authorList>
    </citation>
    <scope>NUCLEOTIDE SEQUENCE [LARGE SCALE GENOMIC DNA]</scope>
    <source>
        <strain evidence="3">UCR-PA7</strain>
    </source>
</reference>
<sequence>MRTRRKNKETRFTYGADVYGLSSDEESDDPAARRASRQDKDDVNFDEVNASASGTKDANGNDNLVEAETEIDDDFDDEVSEAEISDDDDNEAIAVDSEIGRGRAAPKRIRPKKQKPKPSGHVHEVPAYPTDIRQTRIYVGPLKRWTRHHQLADLYYSTGQKHLSIALQLLASIPNEAF</sequence>
<feature type="compositionally biased region" description="Polar residues" evidence="1">
    <location>
        <begin position="50"/>
        <end position="62"/>
    </location>
</feature>
<dbReference type="OrthoDB" id="4703at2759"/>
<dbReference type="KEGG" id="tmn:UCRPA7_3610"/>
<name>R8BNT0_PHAM7</name>
<evidence type="ECO:0000313" key="2">
    <source>
        <dbReference type="EMBL" id="EOO00935.1"/>
    </source>
</evidence>
<evidence type="ECO:0000256" key="1">
    <source>
        <dbReference type="SAM" id="MobiDB-lite"/>
    </source>
</evidence>
<feature type="compositionally biased region" description="Acidic residues" evidence="1">
    <location>
        <begin position="65"/>
        <end position="91"/>
    </location>
</feature>
<feature type="compositionally biased region" description="Basic residues" evidence="1">
    <location>
        <begin position="104"/>
        <end position="120"/>
    </location>
</feature>
<feature type="compositionally biased region" description="Basic and acidic residues" evidence="1">
    <location>
        <begin position="30"/>
        <end position="43"/>
    </location>
</feature>
<dbReference type="Proteomes" id="UP000014074">
    <property type="component" value="Unassembled WGS sequence"/>
</dbReference>
<keyword evidence="3" id="KW-1185">Reference proteome</keyword>
<evidence type="ECO:0000313" key="3">
    <source>
        <dbReference type="Proteomes" id="UP000014074"/>
    </source>
</evidence>
<feature type="region of interest" description="Disordered" evidence="1">
    <location>
        <begin position="19"/>
        <end position="127"/>
    </location>
</feature>
<dbReference type="RefSeq" id="XP_007914293.1">
    <property type="nucleotide sequence ID" value="XM_007916102.1"/>
</dbReference>
<dbReference type="HOGENOM" id="CLU_1511639_0_0_1"/>
<dbReference type="GeneID" id="19323974"/>
<dbReference type="EMBL" id="KB933059">
    <property type="protein sequence ID" value="EOO00935.1"/>
    <property type="molecule type" value="Genomic_DNA"/>
</dbReference>
<organism evidence="2 3">
    <name type="scientific">Phaeoacremonium minimum (strain UCR-PA7)</name>
    <name type="common">Esca disease fungus</name>
    <name type="synonym">Togninia minima</name>
    <dbReference type="NCBI Taxonomy" id="1286976"/>
    <lineage>
        <taxon>Eukaryota</taxon>
        <taxon>Fungi</taxon>
        <taxon>Dikarya</taxon>
        <taxon>Ascomycota</taxon>
        <taxon>Pezizomycotina</taxon>
        <taxon>Sordariomycetes</taxon>
        <taxon>Sordariomycetidae</taxon>
        <taxon>Togniniales</taxon>
        <taxon>Togniniaceae</taxon>
        <taxon>Phaeoacremonium</taxon>
    </lineage>
</organism>
<gene>
    <name evidence="2" type="ORF">UCRPA7_3610</name>
</gene>
<protein>
    <submittedName>
        <fullName evidence="2">Uncharacterized protein</fullName>
    </submittedName>
</protein>